<dbReference type="Gene3D" id="3.10.50.10">
    <property type="match status" value="1"/>
</dbReference>
<keyword evidence="6 11" id="KW-0378">Hydrolase</keyword>
<evidence type="ECO:0000256" key="12">
    <source>
        <dbReference type="SAM" id="MobiDB-lite"/>
    </source>
</evidence>
<dbReference type="GO" id="GO:0005576">
    <property type="term" value="C:extracellular region"/>
    <property type="evidence" value="ECO:0007669"/>
    <property type="project" value="UniProtKB-SubCell"/>
</dbReference>
<dbReference type="InterPro" id="IPR017853">
    <property type="entry name" value="GH"/>
</dbReference>
<dbReference type="InterPro" id="IPR050314">
    <property type="entry name" value="Glycosyl_Hydrlase_18"/>
</dbReference>
<proteinExistence type="inferred from homology"/>
<comment type="subcellular location">
    <subcellularLocation>
        <location evidence="2">Secreted</location>
    </subcellularLocation>
</comment>
<comment type="similarity">
    <text evidence="3">Belongs to the glycosyl hydrolase 18 family. Chitinase class V subfamily.</text>
</comment>
<feature type="region of interest" description="Disordered" evidence="12">
    <location>
        <begin position="901"/>
        <end position="922"/>
    </location>
</feature>
<evidence type="ECO:0000256" key="7">
    <source>
        <dbReference type="ARBA" id="ARBA00023024"/>
    </source>
</evidence>
<dbReference type="SMART" id="SM00636">
    <property type="entry name" value="Glyco_18"/>
    <property type="match status" value="1"/>
</dbReference>
<dbReference type="Proteomes" id="UP001303473">
    <property type="component" value="Unassembled WGS sequence"/>
</dbReference>
<evidence type="ECO:0000256" key="10">
    <source>
        <dbReference type="ARBA" id="ARBA00023326"/>
    </source>
</evidence>
<keyword evidence="7" id="KW-0146">Chitin degradation</keyword>
<reference evidence="15" key="1">
    <citation type="journal article" date="2023" name="Mol. Phylogenet. Evol.">
        <title>Genome-scale phylogeny and comparative genomics of the fungal order Sordariales.</title>
        <authorList>
            <person name="Hensen N."/>
            <person name="Bonometti L."/>
            <person name="Westerberg I."/>
            <person name="Brannstrom I.O."/>
            <person name="Guillou S."/>
            <person name="Cros-Aarteil S."/>
            <person name="Calhoun S."/>
            <person name="Haridas S."/>
            <person name="Kuo A."/>
            <person name="Mondo S."/>
            <person name="Pangilinan J."/>
            <person name="Riley R."/>
            <person name="LaButti K."/>
            <person name="Andreopoulos B."/>
            <person name="Lipzen A."/>
            <person name="Chen C."/>
            <person name="Yan M."/>
            <person name="Daum C."/>
            <person name="Ng V."/>
            <person name="Clum A."/>
            <person name="Steindorff A."/>
            <person name="Ohm R.A."/>
            <person name="Martin F."/>
            <person name="Silar P."/>
            <person name="Natvig D.O."/>
            <person name="Lalanne C."/>
            <person name="Gautier V."/>
            <person name="Ament-Velasquez S.L."/>
            <person name="Kruys A."/>
            <person name="Hutchinson M.I."/>
            <person name="Powell A.J."/>
            <person name="Barry K."/>
            <person name="Miller A.N."/>
            <person name="Grigoriev I.V."/>
            <person name="Debuchy R."/>
            <person name="Gladieux P."/>
            <person name="Hiltunen Thoren M."/>
            <person name="Johannesson H."/>
        </authorList>
    </citation>
    <scope>NUCLEOTIDE SEQUENCE [LARGE SCALE GENOMIC DNA]</scope>
    <source>
        <strain evidence="15">CBS 340.73</strain>
    </source>
</reference>
<dbReference type="PROSITE" id="PS51910">
    <property type="entry name" value="GH18_2"/>
    <property type="match status" value="1"/>
</dbReference>
<evidence type="ECO:0000259" key="13">
    <source>
        <dbReference type="PROSITE" id="PS51910"/>
    </source>
</evidence>
<dbReference type="GO" id="GO:0008843">
    <property type="term" value="F:endochitinase activity"/>
    <property type="evidence" value="ECO:0007669"/>
    <property type="project" value="UniProtKB-EC"/>
</dbReference>
<dbReference type="Gene3D" id="3.20.20.80">
    <property type="entry name" value="Glycosidases"/>
    <property type="match status" value="1"/>
</dbReference>
<evidence type="ECO:0000256" key="4">
    <source>
        <dbReference type="ARBA" id="ARBA00012729"/>
    </source>
</evidence>
<dbReference type="Pfam" id="PF00704">
    <property type="entry name" value="Glyco_hydro_18"/>
    <property type="match status" value="1"/>
</dbReference>
<dbReference type="InterPro" id="IPR011583">
    <property type="entry name" value="Chitinase_II/V-like_cat"/>
</dbReference>
<evidence type="ECO:0000256" key="2">
    <source>
        <dbReference type="ARBA" id="ARBA00004613"/>
    </source>
</evidence>
<evidence type="ECO:0000256" key="9">
    <source>
        <dbReference type="ARBA" id="ARBA00023295"/>
    </source>
</evidence>
<evidence type="ECO:0000256" key="3">
    <source>
        <dbReference type="ARBA" id="ARBA00008682"/>
    </source>
</evidence>
<dbReference type="PROSITE" id="PS01095">
    <property type="entry name" value="GH18_1"/>
    <property type="match status" value="1"/>
</dbReference>
<keyword evidence="8" id="KW-0119">Carbohydrate metabolism</keyword>
<evidence type="ECO:0000256" key="11">
    <source>
        <dbReference type="RuleBase" id="RU000489"/>
    </source>
</evidence>
<keyword evidence="5" id="KW-0964">Secreted</keyword>
<dbReference type="EC" id="3.2.1.14" evidence="4"/>
<dbReference type="GO" id="GO:0000272">
    <property type="term" value="P:polysaccharide catabolic process"/>
    <property type="evidence" value="ECO:0007669"/>
    <property type="project" value="UniProtKB-KW"/>
</dbReference>
<dbReference type="InterPro" id="IPR001223">
    <property type="entry name" value="Glyco_hydro18_cat"/>
</dbReference>
<evidence type="ECO:0000256" key="1">
    <source>
        <dbReference type="ARBA" id="ARBA00000822"/>
    </source>
</evidence>
<organism evidence="14 15">
    <name type="scientific">Diplogelasinospora grovesii</name>
    <dbReference type="NCBI Taxonomy" id="303347"/>
    <lineage>
        <taxon>Eukaryota</taxon>
        <taxon>Fungi</taxon>
        <taxon>Dikarya</taxon>
        <taxon>Ascomycota</taxon>
        <taxon>Pezizomycotina</taxon>
        <taxon>Sordariomycetes</taxon>
        <taxon>Sordariomycetidae</taxon>
        <taxon>Sordariales</taxon>
        <taxon>Diplogelasinosporaceae</taxon>
        <taxon>Diplogelasinospora</taxon>
    </lineage>
</organism>
<gene>
    <name evidence="14" type="ORF">QBC46DRAFT_300817</name>
</gene>
<dbReference type="InterPro" id="IPR029070">
    <property type="entry name" value="Chitinase_insertion_sf"/>
</dbReference>
<accession>A0AAN6MWX6</accession>
<comment type="caution">
    <text evidence="14">The sequence shown here is derived from an EMBL/GenBank/DDBJ whole genome shotgun (WGS) entry which is preliminary data.</text>
</comment>
<dbReference type="EMBL" id="MU854074">
    <property type="protein sequence ID" value="KAK3933773.1"/>
    <property type="molecule type" value="Genomic_DNA"/>
</dbReference>
<name>A0AAN6MWX6_9PEZI</name>
<evidence type="ECO:0000256" key="5">
    <source>
        <dbReference type="ARBA" id="ARBA00022525"/>
    </source>
</evidence>
<evidence type="ECO:0000256" key="8">
    <source>
        <dbReference type="ARBA" id="ARBA00023277"/>
    </source>
</evidence>
<protein>
    <recommendedName>
        <fullName evidence="4">chitinase</fullName>
        <ecNumber evidence="4">3.2.1.14</ecNumber>
    </recommendedName>
</protein>
<dbReference type="FunFam" id="3.10.50.10:FF:000008">
    <property type="entry name" value="Chitinase 11"/>
    <property type="match status" value="1"/>
</dbReference>
<feature type="domain" description="GH18" evidence="13">
    <location>
        <begin position="14"/>
        <end position="383"/>
    </location>
</feature>
<keyword evidence="10" id="KW-0624">Polysaccharide degradation</keyword>
<evidence type="ECO:0000256" key="6">
    <source>
        <dbReference type="ARBA" id="ARBA00022801"/>
    </source>
</evidence>
<dbReference type="PANTHER" id="PTHR11177:SF397">
    <property type="entry name" value="CHITINASE"/>
    <property type="match status" value="1"/>
</dbReference>
<evidence type="ECO:0000313" key="14">
    <source>
        <dbReference type="EMBL" id="KAK3933773.1"/>
    </source>
</evidence>
<dbReference type="SUPFAM" id="SSF51445">
    <property type="entry name" value="(Trans)glycosidases"/>
    <property type="match status" value="1"/>
</dbReference>
<dbReference type="InterPro" id="IPR001579">
    <property type="entry name" value="Glyco_hydro_18_chit_AS"/>
</dbReference>
<keyword evidence="9 11" id="KW-0326">Glycosidase</keyword>
<sequence length="1532" mass="166785">MPDGSGQGGGDVQSRIVGYYEAWKVNDVCAAVNLGMKNIPLGSLTHLIVSFGYITPGDFKIEPMPGVSGDTLSAFTAIKSSNPSTKIMISLGGWSFTDNGTDTQAVFTDLVSSHSNREAFISNLLGFLSHYAFDGVDFDWEYPGAPDRGGHDGDAEGYSQLLSELQVAMILAEVKYVVSFTVPTSYYYLSNYGTPVDSVFGNILKQMTTNADMVNVMSYDLHGTWDGPKDQIGSIVLAHTNLTEIQVAFDLFWRNDIEPSKLNLGVGFYGRSYQLSDPSCSQPGCPFAGGADAGPCTQTSGILSYKEIMNIIAQNDITPTWDQTDAVKYIVWDNDQWVSFDDEETFQQKIKWANANGIGGLSIWAIDQDTDDLQALQGLLYPKSLNAFYDNTTDASHWQQVQGGQCDADNTPCTGRLTDCNKKCTTDSPYQADKCHWQGKPGSCYDNVCKFDTEVQLTQSYDGGGDSCGIQLSRDRVFCCTAPGGVQPFLPVPLEYLFKSPPTGDNVDAEFKLNVDDTWGGTKLEGDEDTPNDAAFGFFVMTSPEEIQISLKKRDGSHWEVFDCMDAVSEEAQTVRMFCNDDSPNSNCHRIHLGHGVPGTILEMPKGCGPGSYSVAVDMVVSKDQTIPGHIRKRTTGADPVVYDLTFDYDFRRVPRDLGETQWRLDYSNEEGYWDSVVDSPGQTRRKRSFHDSALKGTPGSHKRWLEDSWHGDMMDHRAGLISREELHARWFGSDAVEWLKGLFTVAVEAPAITHQISETLNMILLDESYQCTISGVDVAAKLLVQATTSVQIDTSFGLTIVATLGVPPDLSQSYMYFKNSGEVTALFTIEALVSAQYDTQDIELFGLQNFGATFSIPGILTVGPNFKIYGSVNFDLALSGKFQAHVTIAKWDTQLGFPELDSDDDPQDITDPNADGTQEIGKPTIDWSIDANGQITAHVKPTISFGIEFNQKFINIDPATVNIVADGWVQAYASATYGSSDQNFCYGSNAACELYAQINVPKSMGWLLPGGQSKYPIWTSPTYAIIPETCSSSEPNTRRGLYDLNDTINSNTLPPALAERYSSATGKRDVTIGPLVHIPQLACPGSVADEGGSSNISGCPVCGENSDADSQEPGSKRWLTQRDDTPDVCELELFDGTDDQISCNYASGASKRNIAGLWDGVSNETLGGVVLEKRLTQKDVGALGYTLNFGQYNECGEAKTSTIDKNYVFQSSTAACLADIVKLTNGAMNQLMPGLLLETDHVYEAQTLANFLTWLADNAALGTYQKPTAAWVVEVILGQGANGFWLVSPGNNGLRTPANGDIVQIVMAYGFGRSDGAISNNVRLTKNRGQQNLALVLRAINGAKSVWFGPGTPDTVHDDDKSANKGRQRIRNAASPFKYLNYAPNDGSEAVWNKWMRVSNWIDLVCFTFDQQYPWGMGQHAGEPTNSAGTPSLRALYAYFIDAHLAAIEAKARAWSPNANADFNNFYPPTNANERAWVNSAFGPNGFASANALRFPRPGGTGPSPYGAYANQQFTLNGGGQQVNLGSPGTV</sequence>
<keyword evidence="15" id="KW-1185">Reference proteome</keyword>
<dbReference type="SUPFAM" id="SSF54556">
    <property type="entry name" value="Chitinase insertion domain"/>
    <property type="match status" value="1"/>
</dbReference>
<dbReference type="PANTHER" id="PTHR11177">
    <property type="entry name" value="CHITINASE"/>
    <property type="match status" value="1"/>
</dbReference>
<dbReference type="GO" id="GO:0008061">
    <property type="term" value="F:chitin binding"/>
    <property type="evidence" value="ECO:0007669"/>
    <property type="project" value="InterPro"/>
</dbReference>
<evidence type="ECO:0000313" key="15">
    <source>
        <dbReference type="Proteomes" id="UP001303473"/>
    </source>
</evidence>
<dbReference type="GO" id="GO:0006032">
    <property type="term" value="P:chitin catabolic process"/>
    <property type="evidence" value="ECO:0007669"/>
    <property type="project" value="UniProtKB-KW"/>
</dbReference>
<comment type="catalytic activity">
    <reaction evidence="1">
        <text>Random endo-hydrolysis of N-acetyl-beta-D-glucosaminide (1-&gt;4)-beta-linkages in chitin and chitodextrins.</text>
        <dbReference type="EC" id="3.2.1.14"/>
    </reaction>
</comment>